<evidence type="ECO:0000259" key="2">
    <source>
        <dbReference type="Pfam" id="PF01613"/>
    </source>
</evidence>
<dbReference type="Pfam" id="PF01613">
    <property type="entry name" value="Flavin_Reduct"/>
    <property type="match status" value="1"/>
</dbReference>
<feature type="compositionally biased region" description="Basic residues" evidence="1">
    <location>
        <begin position="72"/>
        <end position="84"/>
    </location>
</feature>
<dbReference type="SUPFAM" id="SSF50475">
    <property type="entry name" value="FMN-binding split barrel"/>
    <property type="match status" value="1"/>
</dbReference>
<accession>A0ABN9U5N5</accession>
<gene>
    <name evidence="3" type="ORF">PCOR1329_LOCUS45461</name>
</gene>
<proteinExistence type="predicted"/>
<reference evidence="3" key="1">
    <citation type="submission" date="2023-10" db="EMBL/GenBank/DDBJ databases">
        <authorList>
            <person name="Chen Y."/>
            <person name="Shah S."/>
            <person name="Dougan E. K."/>
            <person name="Thang M."/>
            <person name="Chan C."/>
        </authorList>
    </citation>
    <scope>NUCLEOTIDE SEQUENCE [LARGE SCALE GENOMIC DNA]</scope>
</reference>
<feature type="domain" description="Flavin reductase like" evidence="2">
    <location>
        <begin position="106"/>
        <end position="251"/>
    </location>
</feature>
<feature type="compositionally biased region" description="Basic residues" evidence="1">
    <location>
        <begin position="10"/>
        <end position="26"/>
    </location>
</feature>
<dbReference type="Gene3D" id="2.30.110.10">
    <property type="entry name" value="Electron Transport, Fmn-binding Protein, Chain A"/>
    <property type="match status" value="1"/>
</dbReference>
<name>A0ABN9U5N5_9DINO</name>
<dbReference type="Proteomes" id="UP001189429">
    <property type="component" value="Unassembled WGS sequence"/>
</dbReference>
<comment type="caution">
    <text evidence="3">The sequence shown here is derived from an EMBL/GenBank/DDBJ whole genome shotgun (WGS) entry which is preliminary data.</text>
</comment>
<dbReference type="PANTHER" id="PTHR43812">
    <property type="entry name" value="BLR2425 PROTEIN"/>
    <property type="match status" value="1"/>
</dbReference>
<evidence type="ECO:0000313" key="3">
    <source>
        <dbReference type="EMBL" id="CAK0854307.1"/>
    </source>
</evidence>
<feature type="region of interest" description="Disordered" evidence="1">
    <location>
        <begin position="1"/>
        <end position="92"/>
    </location>
</feature>
<keyword evidence="4" id="KW-1185">Reference proteome</keyword>
<organism evidence="3 4">
    <name type="scientific">Prorocentrum cordatum</name>
    <dbReference type="NCBI Taxonomy" id="2364126"/>
    <lineage>
        <taxon>Eukaryota</taxon>
        <taxon>Sar</taxon>
        <taxon>Alveolata</taxon>
        <taxon>Dinophyceae</taxon>
        <taxon>Prorocentrales</taxon>
        <taxon>Prorocentraceae</taxon>
        <taxon>Prorocentrum</taxon>
    </lineage>
</organism>
<evidence type="ECO:0000256" key="1">
    <source>
        <dbReference type="SAM" id="MobiDB-lite"/>
    </source>
</evidence>
<dbReference type="InterPro" id="IPR012349">
    <property type="entry name" value="Split_barrel_FMN-bd"/>
</dbReference>
<sequence>MFQAGSGRGGRARRGARGGRRGRRGRPGAAGGGRVGALGAGRARGRPGGVRHGLPGGAGRRGPLGGAGLRARGARGRGRSRRGGRGSYLPPQLPGLPFNPFKALLVPRPIAWVSTRGDGGDNLSPYSFFGHLAPDVVFFGAGGAHADGGEKDALRDARSSGVFCVNAVPWELRLAMSASAAEAPRGEDEFELAAAPGCLAGAARPRKGACARIDAPCVANAPLRLECRVLALVAMAEALDVAVVGQVLHVAGEGLGGAASGVAARGGYHNYFRVAAEHTLDPFDAAAAW</sequence>
<dbReference type="PANTHER" id="PTHR43812:SF2">
    <property type="entry name" value="FLAVIN REDUCTASE LIKE DOMAIN-CONTAINING PROTEIN"/>
    <property type="match status" value="1"/>
</dbReference>
<protein>
    <recommendedName>
        <fullName evidence="2">Flavin reductase like domain-containing protein</fullName>
    </recommendedName>
</protein>
<feature type="compositionally biased region" description="Gly residues" evidence="1">
    <location>
        <begin position="46"/>
        <end position="68"/>
    </location>
</feature>
<dbReference type="EMBL" id="CAUYUJ010015467">
    <property type="protein sequence ID" value="CAK0854307.1"/>
    <property type="molecule type" value="Genomic_DNA"/>
</dbReference>
<feature type="compositionally biased region" description="Gly residues" evidence="1">
    <location>
        <begin position="28"/>
        <end position="39"/>
    </location>
</feature>
<dbReference type="InterPro" id="IPR002563">
    <property type="entry name" value="Flavin_Rdtase-like_dom"/>
</dbReference>
<evidence type="ECO:0000313" key="4">
    <source>
        <dbReference type="Proteomes" id="UP001189429"/>
    </source>
</evidence>